<dbReference type="NCBIfam" id="TIGR01994">
    <property type="entry name" value="SUF_scaf_2"/>
    <property type="match status" value="1"/>
</dbReference>
<evidence type="ECO:0000313" key="4">
    <source>
        <dbReference type="Proteomes" id="UP000036503"/>
    </source>
</evidence>
<protein>
    <submittedName>
        <fullName evidence="3">Nitrogen fixation protein NifU</fullName>
    </submittedName>
</protein>
<dbReference type="AlphaFoldDB" id="A0A0J6WSN0"/>
<dbReference type="Pfam" id="PF01592">
    <property type="entry name" value="NifU_N"/>
    <property type="match status" value="1"/>
</dbReference>
<dbReference type="SUPFAM" id="SSF82649">
    <property type="entry name" value="SufE/NifU"/>
    <property type="match status" value="1"/>
</dbReference>
<dbReference type="RefSeq" id="WP_048514249.1">
    <property type="nucleotide sequence ID" value="NZ_FUXD01000021.1"/>
</dbReference>
<dbReference type="InParanoid" id="A0A0J6WSN0"/>
<evidence type="ECO:0000313" key="3">
    <source>
        <dbReference type="EMBL" id="KMO86500.1"/>
    </source>
</evidence>
<reference evidence="3 4" key="1">
    <citation type="submission" date="2015-06" db="EMBL/GenBank/DDBJ databases">
        <title>Draft genome sequence of beer spoilage bacterium Megasphaera cerevisiae type strain 20462.</title>
        <authorList>
            <person name="Kutumbaka K."/>
            <person name="Pasmowitz J."/>
            <person name="Mategko J."/>
            <person name="Reyes D."/>
            <person name="Friedrich A."/>
            <person name="Han S."/>
            <person name="Martens-Habbena W."/>
            <person name="Neal-McKinney J."/>
            <person name="Janagama H.K."/>
            <person name="Nadala C."/>
            <person name="Samadpour M."/>
        </authorList>
    </citation>
    <scope>NUCLEOTIDE SEQUENCE [LARGE SCALE GENOMIC DNA]</scope>
    <source>
        <strain evidence="3 4">DSM 20462</strain>
    </source>
</reference>
<keyword evidence="4" id="KW-1185">Reference proteome</keyword>
<dbReference type="GO" id="GO:0051536">
    <property type="term" value="F:iron-sulfur cluster binding"/>
    <property type="evidence" value="ECO:0007669"/>
    <property type="project" value="InterPro"/>
</dbReference>
<dbReference type="InterPro" id="IPR002871">
    <property type="entry name" value="NIF_FeS_clus_asmbl_NifU_N"/>
</dbReference>
<dbReference type="FunCoup" id="A0A0J6WSN0">
    <property type="interactions" value="318"/>
</dbReference>
<feature type="domain" description="NIF system FeS cluster assembly NifU N-terminal" evidence="2">
    <location>
        <begin position="8"/>
        <end position="129"/>
    </location>
</feature>
<dbReference type="PANTHER" id="PTHR10093">
    <property type="entry name" value="IRON-SULFUR CLUSTER ASSEMBLY ENZYME NIFU HOMOLOG"/>
    <property type="match status" value="1"/>
</dbReference>
<accession>A0A0J6WSN0</accession>
<dbReference type="EMBL" id="LEKT01000021">
    <property type="protein sequence ID" value="KMO86500.1"/>
    <property type="molecule type" value="Genomic_DNA"/>
</dbReference>
<dbReference type="OrthoDB" id="9804157at2"/>
<organism evidence="3 4">
    <name type="scientific">Megasphaera cerevisiae DSM 20462</name>
    <dbReference type="NCBI Taxonomy" id="1122219"/>
    <lineage>
        <taxon>Bacteria</taxon>
        <taxon>Bacillati</taxon>
        <taxon>Bacillota</taxon>
        <taxon>Negativicutes</taxon>
        <taxon>Veillonellales</taxon>
        <taxon>Veillonellaceae</taxon>
        <taxon>Megasphaera</taxon>
    </lineage>
</organism>
<dbReference type="GO" id="GO:0005506">
    <property type="term" value="F:iron ion binding"/>
    <property type="evidence" value="ECO:0007669"/>
    <property type="project" value="InterPro"/>
</dbReference>
<dbReference type="FunFam" id="3.90.1010.10:FF:000002">
    <property type="entry name" value="Iron-sulfur cluster assembly scaffold protein NifU"/>
    <property type="match status" value="1"/>
</dbReference>
<dbReference type="CDD" id="cd06664">
    <property type="entry name" value="IscU_like"/>
    <property type="match status" value="1"/>
</dbReference>
<name>A0A0J6WSN0_9FIRM</name>
<comment type="caution">
    <text evidence="3">The sequence shown here is derived from an EMBL/GenBank/DDBJ whole genome shotgun (WGS) entry which is preliminary data.</text>
</comment>
<dbReference type="PATRIC" id="fig|1122219.3.peg.1207"/>
<dbReference type="Gene3D" id="3.90.1010.10">
    <property type="match status" value="1"/>
</dbReference>
<evidence type="ECO:0000259" key="2">
    <source>
        <dbReference type="Pfam" id="PF01592"/>
    </source>
</evidence>
<sequence>MENMSELYSDIILEHNQCQENKHTLPTCTLEERGHNPSCGDDITLQADIEDGMIKDAAYTGHGCAISQASADIMIDLIKGKSVEEALRLVDLFLEMIKREVTDDDALEDLEDAIALKNISNMPARVKCAVLAWHTLKDAIEKGRNK</sequence>
<dbReference type="GO" id="GO:0016226">
    <property type="term" value="P:iron-sulfur cluster assembly"/>
    <property type="evidence" value="ECO:0007669"/>
    <property type="project" value="InterPro"/>
</dbReference>
<dbReference type="STRING" id="39029.BSR42_00255"/>
<proteinExistence type="inferred from homology"/>
<evidence type="ECO:0000256" key="1">
    <source>
        <dbReference type="ARBA" id="ARBA00006420"/>
    </source>
</evidence>
<comment type="similarity">
    <text evidence="1">Belongs to the NifU family.</text>
</comment>
<dbReference type="Proteomes" id="UP000036503">
    <property type="component" value="Unassembled WGS sequence"/>
</dbReference>
<gene>
    <name evidence="3" type="ORF">AB840_07660</name>
</gene>